<evidence type="ECO:0000313" key="3">
    <source>
        <dbReference type="Proteomes" id="UP001497623"/>
    </source>
</evidence>
<feature type="region of interest" description="Disordered" evidence="1">
    <location>
        <begin position="1"/>
        <end position="23"/>
    </location>
</feature>
<evidence type="ECO:0000256" key="1">
    <source>
        <dbReference type="SAM" id="MobiDB-lite"/>
    </source>
</evidence>
<evidence type="ECO:0000313" key="2">
    <source>
        <dbReference type="EMBL" id="CAL4103839.1"/>
    </source>
</evidence>
<proteinExistence type="predicted"/>
<dbReference type="EMBL" id="CAXKWB010012235">
    <property type="protein sequence ID" value="CAL4103839.1"/>
    <property type="molecule type" value="Genomic_DNA"/>
</dbReference>
<accession>A0AAV2QVM9</accession>
<name>A0AAV2QVM9_MEGNR</name>
<feature type="non-terminal residue" evidence="2">
    <location>
        <position position="1"/>
    </location>
</feature>
<gene>
    <name evidence="2" type="ORF">MNOR_LOCUS17664</name>
</gene>
<sequence length="104" mass="12302">EDSEFDAMEENVRRSSRNCSKRTYQSFAQDKELLEALGPETQRLSDDDDELFRDLEYNPAQDLDDDEFTGFPNSRRSSRSKRKKCEEVIIMPPPLKKVLRKKRK</sequence>
<dbReference type="Proteomes" id="UP001497623">
    <property type="component" value="Unassembled WGS sequence"/>
</dbReference>
<comment type="caution">
    <text evidence="2">The sequence shown here is derived from an EMBL/GenBank/DDBJ whole genome shotgun (WGS) entry which is preliminary data.</text>
</comment>
<reference evidence="2 3" key="1">
    <citation type="submission" date="2024-05" db="EMBL/GenBank/DDBJ databases">
        <authorList>
            <person name="Wallberg A."/>
        </authorList>
    </citation>
    <scope>NUCLEOTIDE SEQUENCE [LARGE SCALE GENOMIC DNA]</scope>
</reference>
<protein>
    <submittedName>
        <fullName evidence="2">Uncharacterized protein</fullName>
    </submittedName>
</protein>
<dbReference type="AlphaFoldDB" id="A0AAV2QVM9"/>
<organism evidence="2 3">
    <name type="scientific">Meganyctiphanes norvegica</name>
    <name type="common">Northern krill</name>
    <name type="synonym">Thysanopoda norvegica</name>
    <dbReference type="NCBI Taxonomy" id="48144"/>
    <lineage>
        <taxon>Eukaryota</taxon>
        <taxon>Metazoa</taxon>
        <taxon>Ecdysozoa</taxon>
        <taxon>Arthropoda</taxon>
        <taxon>Crustacea</taxon>
        <taxon>Multicrustacea</taxon>
        <taxon>Malacostraca</taxon>
        <taxon>Eumalacostraca</taxon>
        <taxon>Eucarida</taxon>
        <taxon>Euphausiacea</taxon>
        <taxon>Euphausiidae</taxon>
        <taxon>Meganyctiphanes</taxon>
    </lineage>
</organism>
<keyword evidence="3" id="KW-1185">Reference proteome</keyword>
<feature type="region of interest" description="Disordered" evidence="1">
    <location>
        <begin position="57"/>
        <end position="87"/>
    </location>
</feature>